<dbReference type="Proteomes" id="UP001201980">
    <property type="component" value="Unassembled WGS sequence"/>
</dbReference>
<dbReference type="AlphaFoldDB" id="A0AAD5WQY0"/>
<keyword evidence="2" id="KW-1185">Reference proteome</keyword>
<evidence type="ECO:0000313" key="2">
    <source>
        <dbReference type="Proteomes" id="UP001201980"/>
    </source>
</evidence>
<evidence type="ECO:0000313" key="1">
    <source>
        <dbReference type="EMBL" id="KAJ2899669.1"/>
    </source>
</evidence>
<dbReference type="EMBL" id="JAKWBI020000191">
    <property type="protein sequence ID" value="KAJ2899669.1"/>
    <property type="molecule type" value="Genomic_DNA"/>
</dbReference>
<name>A0AAD5WQY0_9PEZI</name>
<protein>
    <submittedName>
        <fullName evidence="1">Uncharacterized protein</fullName>
    </submittedName>
</protein>
<comment type="caution">
    <text evidence="1">The sequence shown here is derived from an EMBL/GenBank/DDBJ whole genome shotgun (WGS) entry which is preliminary data.</text>
</comment>
<organism evidence="1 2">
    <name type="scientific">Zalerion maritima</name>
    <dbReference type="NCBI Taxonomy" id="339359"/>
    <lineage>
        <taxon>Eukaryota</taxon>
        <taxon>Fungi</taxon>
        <taxon>Dikarya</taxon>
        <taxon>Ascomycota</taxon>
        <taxon>Pezizomycotina</taxon>
        <taxon>Sordariomycetes</taxon>
        <taxon>Lulworthiomycetidae</taxon>
        <taxon>Lulworthiales</taxon>
        <taxon>Lulworthiaceae</taxon>
        <taxon>Zalerion</taxon>
    </lineage>
</organism>
<reference evidence="1" key="1">
    <citation type="submission" date="2022-07" db="EMBL/GenBank/DDBJ databases">
        <title>Draft genome sequence of Zalerion maritima ATCC 34329, a (micro)plastics degrading marine fungus.</title>
        <authorList>
            <person name="Paco A."/>
            <person name="Goncalves M.F.M."/>
            <person name="Rocha-Santos T.A.P."/>
            <person name="Alves A."/>
        </authorList>
    </citation>
    <scope>NUCLEOTIDE SEQUENCE</scope>
    <source>
        <strain evidence="1">ATCC 34329</strain>
    </source>
</reference>
<sequence length="171" mass="18553">MFSHPKVATLKVNSHMGAGDDRKVCTEYRPGTGVVPCIGAARMNTLAALLVLVFPAPRVTSGPASPSTANRSCEVERRQSGGEIPLFCFAASLTLNQHYARSEGGYIGKGALSLDVITSQAEEWNTVVGFSGAMSMNFIEIINLKYFSFLSKPTKRLSSIWECNWRGFDSP</sequence>
<gene>
    <name evidence="1" type="ORF">MKZ38_002920</name>
</gene>
<proteinExistence type="predicted"/>
<accession>A0AAD5WQY0</accession>